<dbReference type="Proteomes" id="UP000683429">
    <property type="component" value="Chromosome"/>
</dbReference>
<name>A0A1H8QU94_9BACL</name>
<accession>A0A1H8QU94</accession>
<dbReference type="EMBL" id="CP076607">
    <property type="protein sequence ID" value="QWU14836.1"/>
    <property type="molecule type" value="Genomic_DNA"/>
</dbReference>
<evidence type="ECO:0000256" key="1">
    <source>
        <dbReference type="ARBA" id="ARBA00022679"/>
    </source>
</evidence>
<dbReference type="AlphaFoldDB" id="A0A1H8QU94"/>
<evidence type="ECO:0000259" key="3">
    <source>
        <dbReference type="PROSITE" id="PS51186"/>
    </source>
</evidence>
<keyword evidence="1" id="KW-0808">Transferase</keyword>
<dbReference type="OrthoDB" id="9788755at2"/>
<keyword evidence="7" id="KW-1185">Reference proteome</keyword>
<dbReference type="CDD" id="cd04301">
    <property type="entry name" value="NAT_SF"/>
    <property type="match status" value="1"/>
</dbReference>
<reference evidence="4 7" key="2">
    <citation type="submission" date="2021-06" db="EMBL/GenBank/DDBJ databases">
        <title>Whole genome sequence of Paenibacillus sophorae DSM23020 for comparative genomics.</title>
        <authorList>
            <person name="Kim M.-J."/>
            <person name="Lee G."/>
            <person name="Shin J.-H."/>
        </authorList>
    </citation>
    <scope>NUCLEOTIDE SEQUENCE [LARGE SCALE GENOMIC DNA]</scope>
    <source>
        <strain evidence="4 7">DSM 23020</strain>
    </source>
</reference>
<dbReference type="PANTHER" id="PTHR43800:SF1">
    <property type="entry name" value="PEPTIDYL-LYSINE N-ACETYLTRANSFERASE YJAB"/>
    <property type="match status" value="1"/>
</dbReference>
<evidence type="ECO:0000313" key="7">
    <source>
        <dbReference type="Proteomes" id="UP000683429"/>
    </source>
</evidence>
<dbReference type="PANTHER" id="PTHR43800">
    <property type="entry name" value="PEPTIDYL-LYSINE N-ACETYLTRANSFERASE YJAB"/>
    <property type="match status" value="1"/>
</dbReference>
<dbReference type="InterPro" id="IPR016181">
    <property type="entry name" value="Acyl_CoA_acyltransferase"/>
</dbReference>
<feature type="domain" description="N-acetyltransferase" evidence="3">
    <location>
        <begin position="1"/>
        <end position="151"/>
    </location>
</feature>
<dbReference type="GO" id="GO:0016747">
    <property type="term" value="F:acyltransferase activity, transferring groups other than amino-acyl groups"/>
    <property type="evidence" value="ECO:0007669"/>
    <property type="project" value="InterPro"/>
</dbReference>
<dbReference type="PROSITE" id="PS51186">
    <property type="entry name" value="GNAT"/>
    <property type="match status" value="1"/>
</dbReference>
<dbReference type="SUPFAM" id="SSF55729">
    <property type="entry name" value="Acyl-CoA N-acyltransferases (Nat)"/>
    <property type="match status" value="1"/>
</dbReference>
<evidence type="ECO:0000313" key="5">
    <source>
        <dbReference type="EMBL" id="SEO57752.1"/>
    </source>
</evidence>
<dbReference type="InterPro" id="IPR000182">
    <property type="entry name" value="GNAT_dom"/>
</dbReference>
<dbReference type="RefSeq" id="WP_036599501.1">
    <property type="nucleotide sequence ID" value="NZ_CP076607.1"/>
</dbReference>
<gene>
    <name evidence="4" type="ORF">KP014_23390</name>
    <name evidence="5" type="ORF">SAMN04487895_1095</name>
</gene>
<dbReference type="Gene3D" id="3.40.630.30">
    <property type="match status" value="1"/>
</dbReference>
<dbReference type="EMBL" id="FODH01000009">
    <property type="protein sequence ID" value="SEO57752.1"/>
    <property type="molecule type" value="Genomic_DNA"/>
</dbReference>
<dbReference type="Pfam" id="PF00583">
    <property type="entry name" value="Acetyltransf_1"/>
    <property type="match status" value="1"/>
</dbReference>
<evidence type="ECO:0000256" key="2">
    <source>
        <dbReference type="ARBA" id="ARBA00023315"/>
    </source>
</evidence>
<proteinExistence type="predicted"/>
<dbReference type="STRING" id="1333845.SAMN04487895_1095"/>
<sequence length="152" mass="17614">MEISKAEREDAAEILELQYLSYQSEAQIYNDYTIQPLMQNLSELEEELERHFVLKAVISGKIVGSVRAYQENQVCKIGKLIVHPDHQSTGIGTTLLNAIEQQFGSCRKYELFTGEKSQKNLYLYAKLGFKPCRKVEVDRHLTIIYLEKERKI</sequence>
<keyword evidence="2" id="KW-0012">Acyltransferase</keyword>
<organism evidence="5 6">
    <name type="scientific">Paenibacillus sophorae</name>
    <dbReference type="NCBI Taxonomy" id="1333845"/>
    <lineage>
        <taxon>Bacteria</taxon>
        <taxon>Bacillati</taxon>
        <taxon>Bacillota</taxon>
        <taxon>Bacilli</taxon>
        <taxon>Bacillales</taxon>
        <taxon>Paenibacillaceae</taxon>
        <taxon>Paenibacillus</taxon>
    </lineage>
</organism>
<evidence type="ECO:0000313" key="6">
    <source>
        <dbReference type="Proteomes" id="UP000198809"/>
    </source>
</evidence>
<protein>
    <submittedName>
        <fullName evidence="4">GNAT family N-acetyltransferase</fullName>
    </submittedName>
    <submittedName>
        <fullName evidence="5">N-acetylglutamate synthase, GNAT family</fullName>
    </submittedName>
</protein>
<dbReference type="Proteomes" id="UP000198809">
    <property type="component" value="Unassembled WGS sequence"/>
</dbReference>
<evidence type="ECO:0000313" key="4">
    <source>
        <dbReference type="EMBL" id="QWU14836.1"/>
    </source>
</evidence>
<reference evidence="5 6" key="1">
    <citation type="submission" date="2016-10" db="EMBL/GenBank/DDBJ databases">
        <authorList>
            <person name="de Groot N.N."/>
        </authorList>
    </citation>
    <scope>NUCLEOTIDE SEQUENCE [LARGE SCALE GENOMIC DNA]</scope>
    <source>
        <strain evidence="5 6">CGMCC 1.10238</strain>
    </source>
</reference>